<reference evidence="4" key="1">
    <citation type="submission" date="2023-03" db="EMBL/GenBank/DDBJ databases">
        <title>Chromosome-level genomes of two armyworms, Mythimna separata and Mythimna loreyi, provide insights into the biosynthesis and reception of sex pheromones.</title>
        <authorList>
            <person name="Zhao H."/>
        </authorList>
    </citation>
    <scope>NUCLEOTIDE SEQUENCE</scope>
    <source>
        <strain evidence="4">BeijingLab</strain>
        <tissue evidence="4">Pupa</tissue>
    </source>
</reference>
<dbReference type="GO" id="GO:0032447">
    <property type="term" value="P:protein urmylation"/>
    <property type="evidence" value="ECO:0007669"/>
    <property type="project" value="UniProtKB-UniRule"/>
</dbReference>
<dbReference type="HAMAP" id="MF_03054">
    <property type="entry name" value="CTU2"/>
    <property type="match status" value="1"/>
</dbReference>
<dbReference type="PANTHER" id="PTHR20882:SF14">
    <property type="entry name" value="CYTOPLASMIC TRNA 2-THIOLATION PROTEIN 2"/>
    <property type="match status" value="1"/>
</dbReference>
<comment type="subcellular location">
    <subcellularLocation>
        <location evidence="3">Cytoplasm</location>
    </subcellularLocation>
</comment>
<protein>
    <recommendedName>
        <fullName evidence="3">Cytoplasmic tRNA 2-thiolation protein 2</fullName>
    </recommendedName>
</protein>
<comment type="caution">
    <text evidence="4">The sequence shown here is derived from an EMBL/GenBank/DDBJ whole genome shotgun (WGS) entry which is preliminary data.</text>
</comment>
<comment type="function">
    <text evidence="3">Plays a central role in 2-thiolation of mcm(5)S(2)U at tRNA wobble positions of tRNA(Lys), tRNA(Glu) and tRNA(Gln). May act by forming a heterodimer with NCS6/CTU1 that ligates sulfur from thiocarboxylated URM1 onto the uridine of tRNAs at wobble position.</text>
</comment>
<dbReference type="GO" id="GO:0016779">
    <property type="term" value="F:nucleotidyltransferase activity"/>
    <property type="evidence" value="ECO:0007669"/>
    <property type="project" value="UniProtKB-UniRule"/>
</dbReference>
<dbReference type="InterPro" id="IPR014729">
    <property type="entry name" value="Rossmann-like_a/b/a_fold"/>
</dbReference>
<keyword evidence="2 3" id="KW-0819">tRNA processing</keyword>
<dbReference type="AlphaFoldDB" id="A0AAD7Z1A7"/>
<comment type="pathway">
    <text evidence="3">tRNA modification; 5-methoxycarbonylmethyl-2-thiouridine-tRNA biosynthesis.</text>
</comment>
<organism evidence="4 5">
    <name type="scientific">Mythimna separata</name>
    <name type="common">Oriental armyworm</name>
    <name type="synonym">Pseudaletia separata</name>
    <dbReference type="NCBI Taxonomy" id="271217"/>
    <lineage>
        <taxon>Eukaryota</taxon>
        <taxon>Metazoa</taxon>
        <taxon>Ecdysozoa</taxon>
        <taxon>Arthropoda</taxon>
        <taxon>Hexapoda</taxon>
        <taxon>Insecta</taxon>
        <taxon>Pterygota</taxon>
        <taxon>Neoptera</taxon>
        <taxon>Endopterygota</taxon>
        <taxon>Lepidoptera</taxon>
        <taxon>Glossata</taxon>
        <taxon>Ditrysia</taxon>
        <taxon>Noctuoidea</taxon>
        <taxon>Noctuidae</taxon>
        <taxon>Noctuinae</taxon>
        <taxon>Hadenini</taxon>
        <taxon>Mythimna</taxon>
    </lineage>
</organism>
<evidence type="ECO:0000313" key="4">
    <source>
        <dbReference type="EMBL" id="KAJ8735548.1"/>
    </source>
</evidence>
<evidence type="ECO:0000256" key="3">
    <source>
        <dbReference type="HAMAP-Rule" id="MF_03054"/>
    </source>
</evidence>
<dbReference type="SUPFAM" id="SSF52402">
    <property type="entry name" value="Adenine nucleotide alpha hydrolases-like"/>
    <property type="match status" value="1"/>
</dbReference>
<dbReference type="PANTHER" id="PTHR20882">
    <property type="entry name" value="CYTOPLASMIC TRNA 2-THIOLATION PROTEIN 2"/>
    <property type="match status" value="1"/>
</dbReference>
<keyword evidence="1 3" id="KW-0963">Cytoplasm</keyword>
<dbReference type="GO" id="GO:0005829">
    <property type="term" value="C:cytosol"/>
    <property type="evidence" value="ECO:0007669"/>
    <property type="project" value="TreeGrafter"/>
</dbReference>
<dbReference type="Pfam" id="PF10288">
    <property type="entry name" value="CTU2"/>
    <property type="match status" value="1"/>
</dbReference>
<dbReference type="GO" id="GO:0016783">
    <property type="term" value="F:sulfurtransferase activity"/>
    <property type="evidence" value="ECO:0007669"/>
    <property type="project" value="TreeGrafter"/>
</dbReference>
<proteinExistence type="inferred from homology"/>
<comment type="similarity">
    <text evidence="3">Belongs to the CTU2/NCS2 family.</text>
</comment>
<dbReference type="Gene3D" id="3.40.50.620">
    <property type="entry name" value="HUPs"/>
    <property type="match status" value="1"/>
</dbReference>
<keyword evidence="5" id="KW-1185">Reference proteome</keyword>
<dbReference type="Proteomes" id="UP001231518">
    <property type="component" value="Chromosome 2"/>
</dbReference>
<sequence length="384" mass="43336">MNCKKCGSPKTVILRKKDYYCNDCFMVSTNHKFRACIGKNKVLSPNENVLIGLSGGLGSTVLLDLVHHGVSLENTKKLRITPFFIHLFDDNCKGLAESIIVQCQKYNFNVYVVHLAVYMSSNCTLPEPNCIPDVEEKETIAFRDMLNSMPPSAATDFLLKIKRSLLVEYAKQLKCNAVFTAETTNTLAINFLSNLAVGRGSQLQNDIGFCDARDEYVKIIKPIKDISNEELKYYVDIRQLAPVYYSDIKKSSMQSVISAFVSDLQGNFQATISTVCKTADKIGEHNNNENIMHERCVICESDLQAKDMKLSALEATNLSRTVSFENTQLKQNLENNADFLNNFDDINFSMFPLIHKYLCYGCSRNYSEMSQSALPLHIQKKLNL</sequence>
<evidence type="ECO:0000256" key="1">
    <source>
        <dbReference type="ARBA" id="ARBA00022490"/>
    </source>
</evidence>
<dbReference type="GO" id="GO:0002143">
    <property type="term" value="P:tRNA wobble position uridine thiolation"/>
    <property type="evidence" value="ECO:0007669"/>
    <property type="project" value="TreeGrafter"/>
</dbReference>
<dbReference type="EMBL" id="JARGEI010000002">
    <property type="protein sequence ID" value="KAJ8735548.1"/>
    <property type="molecule type" value="Genomic_DNA"/>
</dbReference>
<dbReference type="GO" id="GO:0000049">
    <property type="term" value="F:tRNA binding"/>
    <property type="evidence" value="ECO:0007669"/>
    <property type="project" value="InterPro"/>
</dbReference>
<evidence type="ECO:0000313" key="5">
    <source>
        <dbReference type="Proteomes" id="UP001231518"/>
    </source>
</evidence>
<evidence type="ECO:0000256" key="2">
    <source>
        <dbReference type="ARBA" id="ARBA00022694"/>
    </source>
</evidence>
<gene>
    <name evidence="4" type="ORF">PYW07_007168</name>
</gene>
<name>A0AAD7Z1A7_MYTSE</name>
<dbReference type="InterPro" id="IPR019407">
    <property type="entry name" value="CTU2"/>
</dbReference>
<accession>A0AAD7Z1A7</accession>